<gene>
    <name evidence="1" type="ORF">ABS24_08715</name>
</gene>
<dbReference type="PANTHER" id="PTHR38834:SF3">
    <property type="entry name" value="SOLUTE-BINDING PROTEIN FAMILY 3_N-TERMINAL DOMAIN-CONTAINING PROTEIN"/>
    <property type="match status" value="1"/>
</dbReference>
<evidence type="ECO:0000313" key="2">
    <source>
        <dbReference type="Proteomes" id="UP000051213"/>
    </source>
</evidence>
<reference evidence="1 2" key="1">
    <citation type="submission" date="2015-10" db="EMBL/GenBank/DDBJ databases">
        <title>Metagenome-Assembled Genomes uncover a global brackish microbiome.</title>
        <authorList>
            <person name="Hugerth L.W."/>
            <person name="Larsson J."/>
            <person name="Alneberg J."/>
            <person name="Lindh M.V."/>
            <person name="Legrand C."/>
            <person name="Pinhassi J."/>
            <person name="Andersson A.F."/>
        </authorList>
    </citation>
    <scope>NUCLEOTIDE SEQUENCE [LARGE SCALE GENOMIC DNA]</scope>
    <source>
        <strain evidence="1">BACL26 MAG-121220-bin70</strain>
    </source>
</reference>
<organism evidence="1 2">
    <name type="scientific">SAR92 bacterium BACL26 MAG-121220-bin70</name>
    <dbReference type="NCBI Taxonomy" id="1655626"/>
    <lineage>
        <taxon>Bacteria</taxon>
        <taxon>Pseudomonadati</taxon>
        <taxon>Pseudomonadota</taxon>
        <taxon>Gammaproteobacteria</taxon>
        <taxon>Cellvibrionales</taxon>
        <taxon>Porticoccaceae</taxon>
        <taxon>SAR92 clade</taxon>
    </lineage>
</organism>
<dbReference type="Gene3D" id="3.40.190.10">
    <property type="entry name" value="Periplasmic binding protein-like II"/>
    <property type="match status" value="2"/>
</dbReference>
<dbReference type="AlphaFoldDB" id="A0A0R2UAX3"/>
<dbReference type="SUPFAM" id="SSF53850">
    <property type="entry name" value="Periplasmic binding protein-like II"/>
    <property type="match status" value="1"/>
</dbReference>
<dbReference type="PANTHER" id="PTHR38834">
    <property type="entry name" value="PERIPLASMIC SUBSTRATE BINDING PROTEIN FAMILY 3"/>
    <property type="match status" value="1"/>
</dbReference>
<evidence type="ECO:0008006" key="3">
    <source>
        <dbReference type="Google" id="ProtNLM"/>
    </source>
</evidence>
<protein>
    <recommendedName>
        <fullName evidence="3">Solute-binding protein family 3/N-terminal domain-containing protein</fullName>
    </recommendedName>
</protein>
<dbReference type="EMBL" id="LICA01000048">
    <property type="protein sequence ID" value="KRO96633.1"/>
    <property type="molecule type" value="Genomic_DNA"/>
</dbReference>
<accession>A0A0R2UAX3</accession>
<evidence type="ECO:0000313" key="1">
    <source>
        <dbReference type="EMBL" id="KRO96633.1"/>
    </source>
</evidence>
<proteinExistence type="predicted"/>
<name>A0A0R2UAX3_9GAMM</name>
<dbReference type="Proteomes" id="UP000051213">
    <property type="component" value="Unassembled WGS sequence"/>
</dbReference>
<sequence length="256" mass="28731">MIVLATISNADEPPILLLAEASPFTLKADTSGSGGEATAFVEHLLAGAQQDYQLSFEPWKRAYLKAQTNPNVLIYPIARDATREEQFHWVGQLIPVAYYLFRLTARDDISINGLEDAKKWQMGVVNEHIHHQYLKDRGFENLQPVNSNYQNVKKALLGRIALFPMSDGGMMQLCSRDDLDCSSFKPVLKLDGISNGLYLAASSGSDQAMIQRLMASYQSLVSSGQHEETLSQRLLRIEEFNHLWPSESMAIEREPQ</sequence>
<comment type="caution">
    <text evidence="1">The sequence shown here is derived from an EMBL/GenBank/DDBJ whole genome shotgun (WGS) entry which is preliminary data.</text>
</comment>